<dbReference type="RefSeq" id="WP_000218900.1">
    <property type="nucleotide sequence ID" value="NZ_AP022044.1"/>
</dbReference>
<dbReference type="PROSITE" id="PS51688">
    <property type="entry name" value="ICA"/>
    <property type="match status" value="1"/>
</dbReference>
<dbReference type="InterPro" id="IPR011050">
    <property type="entry name" value="Pectin_lyase_fold/virulence"/>
</dbReference>
<dbReference type="InterPro" id="IPR036388">
    <property type="entry name" value="WH-like_DNA-bd_sf"/>
</dbReference>
<dbReference type="Proteomes" id="UP000528199">
    <property type="component" value="Unassembled WGS sequence"/>
</dbReference>
<accession>A0A8G9UT40</accession>
<proteinExistence type="predicted"/>
<dbReference type="InterPro" id="IPR030392">
    <property type="entry name" value="S74_ICA"/>
</dbReference>
<dbReference type="InterPro" id="IPR012334">
    <property type="entry name" value="Pectin_lyas_fold"/>
</dbReference>
<gene>
    <name evidence="1" type="ORF">BKL28_000964</name>
</gene>
<reference evidence="1 2" key="1">
    <citation type="submission" date="2018-08" db="EMBL/GenBank/DDBJ databases">
        <authorList>
            <consortium name="PulseNet: The National Subtyping Network for Foodborne Disease Surveillance"/>
            <person name="Tarr C.L."/>
            <person name="Trees E."/>
            <person name="Katz L.S."/>
            <person name="Carleton-Romer H.A."/>
            <person name="Stroika S."/>
            <person name="Kucerova Z."/>
            <person name="Roache K.F."/>
            <person name="Sabol A.L."/>
            <person name="Besser J."/>
            <person name="Gerner-Smidt P."/>
        </authorList>
    </citation>
    <scope>NUCLEOTIDE SEQUENCE [LARGE SCALE GENOMIC DNA]</scope>
    <source>
        <strain evidence="1 2">PNUSAE004760</strain>
    </source>
</reference>
<organism evidence="1 2">
    <name type="scientific">Escherichia coli</name>
    <dbReference type="NCBI Taxonomy" id="562"/>
    <lineage>
        <taxon>Bacteria</taxon>
        <taxon>Pseudomonadati</taxon>
        <taxon>Pseudomonadota</taxon>
        <taxon>Gammaproteobacteria</taxon>
        <taxon>Enterobacterales</taxon>
        <taxon>Enterobacteriaceae</taxon>
        <taxon>Escherichia</taxon>
    </lineage>
</organism>
<dbReference type="EMBL" id="AASUOH010000004">
    <property type="protein sequence ID" value="EFH0042222.1"/>
    <property type="molecule type" value="Genomic_DNA"/>
</dbReference>
<comment type="caution">
    <text evidence="1">The sequence shown here is derived from an EMBL/GenBank/DDBJ whole genome shotgun (WGS) entry which is preliminary data.</text>
</comment>
<evidence type="ECO:0000313" key="2">
    <source>
        <dbReference type="Proteomes" id="UP000528199"/>
    </source>
</evidence>
<dbReference type="Gene3D" id="1.10.10.10">
    <property type="entry name" value="Winged helix-like DNA-binding domain superfamily/Winged helix DNA-binding domain"/>
    <property type="match status" value="1"/>
</dbReference>
<protein>
    <submittedName>
        <fullName evidence="1">Phage tail protein</fullName>
    </submittedName>
</protein>
<dbReference type="SUPFAM" id="SSF51126">
    <property type="entry name" value="Pectin lyase-like"/>
    <property type="match status" value="1"/>
</dbReference>
<dbReference type="SMR" id="A0A8G9UT40"/>
<evidence type="ECO:0000313" key="1">
    <source>
        <dbReference type="EMBL" id="EFH0042222.1"/>
    </source>
</evidence>
<name>A0A8G9UT40_ECOLX</name>
<dbReference type="Pfam" id="PF13884">
    <property type="entry name" value="Peptidase_S74"/>
    <property type="match status" value="1"/>
</dbReference>
<dbReference type="CDD" id="cd10144">
    <property type="entry name" value="Peptidase_S74_CIMCD"/>
    <property type="match status" value="1"/>
</dbReference>
<dbReference type="AlphaFoldDB" id="A0A8G9UT40"/>
<sequence>MTVSTEVDHNEYTGNGVTTSFPYTFRIFKKSDLVVQVSDLNGNVTKLVLDAGYTVTGAGTYSGGAVVLPSPLAAGWRITIERVLDVVQETDLRNQGKFFPEVHEDAFDYLTMLIQRCFGWFRRALMKPSLLAKYYDAKQNRISNLADPSLEQDAVNNRSMRNYVDAAIAGVIGGFGWFIQYGSGAVYRTFQDKMRDGVSIKDFGAQNGILNDNKDAFTKSLHSFSSVFVPEGVFNTSLVSLSRCGLYGTGGGTIKQYDRDGNHLVFNMPDGGMLSTLTIMGNKSDDSVQGHQVSFSGGHDVSVKNIRFTNTRGTGFSLIAYPNNGIPSGYIVRDIRGEYLGFANNKKAGCVLFDSSQNTLIDGVIARNYPQFGAVELKTAAKYNIVSNVIGEECQHVVYNGTETETAPTNNIISSVMANNPKYAAVVVGKGTGNLISNVLVDYSESDAKQAHGVTVQGNNNIASNILMTGCDGKNESGDLQTSTTIRFLDAARSNYASIFPMYSSSGVVTFEEGCIRNFVEIKHPGDRNNILSSASAVTGISSIDGTTNSNVVHVPALGQYVGTMSGRFEWWVKYFNLANQTLVSADKFRMLAEGDVSLAVGGGISSQLKLFNSDNTKGTMSLINGNIRISTGNSEYIQFSDSAMTPSTTNTYSLGLAGRAWSGGFTQSAFTVLSDARFKTAPEVIDEKILDAWERVEWVSYQYLDRIEVKGKDGARWHFGAVAQHVISVFQNEGIDVSRLAFICYDKWNETPAEYRDVTEEEHSAGVYPLIQTKVLVREAVEAGECYGIRYEEALILESAMMRRRVKKLEEQVLQLTGN</sequence>
<dbReference type="Gene3D" id="2.160.20.10">
    <property type="entry name" value="Single-stranded right-handed beta-helix, Pectin lyase-like"/>
    <property type="match status" value="1"/>
</dbReference>